<dbReference type="AlphaFoldDB" id="A0A2V3XVI0"/>
<sequence length="39" mass="4319">MPAVTPINCRIFIREQEGGYDEVSGGTWISYKAGVGRIF</sequence>
<proteinExistence type="predicted"/>
<protein>
    <submittedName>
        <fullName evidence="1">Uncharacterized protein</fullName>
    </submittedName>
</protein>
<evidence type="ECO:0000313" key="2">
    <source>
        <dbReference type="Proteomes" id="UP000248057"/>
    </source>
</evidence>
<comment type="caution">
    <text evidence="1">The sequence shown here is derived from an EMBL/GenBank/DDBJ whole genome shotgun (WGS) entry which is preliminary data.</text>
</comment>
<dbReference type="EMBL" id="QJKD01000030">
    <property type="protein sequence ID" value="PXX43536.1"/>
    <property type="molecule type" value="Genomic_DNA"/>
</dbReference>
<name>A0A2V3XVI0_9FIRM</name>
<dbReference type="Proteomes" id="UP000248057">
    <property type="component" value="Unassembled WGS sequence"/>
</dbReference>
<organism evidence="1 2">
    <name type="scientific">Hungatella effluvii</name>
    <dbReference type="NCBI Taxonomy" id="1096246"/>
    <lineage>
        <taxon>Bacteria</taxon>
        <taxon>Bacillati</taxon>
        <taxon>Bacillota</taxon>
        <taxon>Clostridia</taxon>
        <taxon>Lachnospirales</taxon>
        <taxon>Lachnospiraceae</taxon>
        <taxon>Hungatella</taxon>
    </lineage>
</organism>
<evidence type="ECO:0000313" key="1">
    <source>
        <dbReference type="EMBL" id="PXX43536.1"/>
    </source>
</evidence>
<keyword evidence="2" id="KW-1185">Reference proteome</keyword>
<gene>
    <name evidence="1" type="ORF">DFR60_1305</name>
</gene>
<reference evidence="1 2" key="1">
    <citation type="submission" date="2018-05" db="EMBL/GenBank/DDBJ databases">
        <title>Genomic Encyclopedia of Type Strains, Phase IV (KMG-IV): sequencing the most valuable type-strain genomes for metagenomic binning, comparative biology and taxonomic classification.</title>
        <authorList>
            <person name="Goeker M."/>
        </authorList>
    </citation>
    <scope>NUCLEOTIDE SEQUENCE [LARGE SCALE GENOMIC DNA]</scope>
    <source>
        <strain evidence="1 2">DSM 24995</strain>
    </source>
</reference>
<accession>A0A2V3XVI0</accession>